<feature type="region of interest" description="Disordered" evidence="1">
    <location>
        <begin position="85"/>
        <end position="104"/>
    </location>
</feature>
<dbReference type="KEGG" id="cme:CYME_CMT170C"/>
<protein>
    <recommendedName>
        <fullName evidence="2">Pre-mRNA-splicing factor 3 domain-containing protein</fullName>
    </recommendedName>
</protein>
<reference evidence="3 4" key="2">
    <citation type="journal article" date="2007" name="BMC Biol.">
        <title>A 100%-complete sequence reveals unusually simple genomic features in the hot-spring red alga Cyanidioschyzon merolae.</title>
        <authorList>
            <person name="Nozaki H."/>
            <person name="Takano H."/>
            <person name="Misumi O."/>
            <person name="Terasawa K."/>
            <person name="Matsuzaki M."/>
            <person name="Maruyama S."/>
            <person name="Nishida K."/>
            <person name="Yagisawa F."/>
            <person name="Yoshida Y."/>
            <person name="Fujiwara T."/>
            <person name="Takio S."/>
            <person name="Tamura K."/>
            <person name="Chung S.J."/>
            <person name="Nakamura S."/>
            <person name="Kuroiwa H."/>
            <person name="Tanaka K."/>
            <person name="Sato N."/>
            <person name="Kuroiwa T."/>
        </authorList>
    </citation>
    <scope>NUCLEOTIDE SEQUENCE [LARGE SCALE GENOMIC DNA]</scope>
    <source>
        <strain evidence="3 4">10D</strain>
    </source>
</reference>
<evidence type="ECO:0000313" key="3">
    <source>
        <dbReference type="EMBL" id="BAM83164.1"/>
    </source>
</evidence>
<evidence type="ECO:0000313" key="4">
    <source>
        <dbReference type="Proteomes" id="UP000007014"/>
    </source>
</evidence>
<dbReference type="Pfam" id="PF08572">
    <property type="entry name" value="PRP3"/>
    <property type="match status" value="1"/>
</dbReference>
<dbReference type="OrthoDB" id="10562813at2759"/>
<reference evidence="3 4" key="1">
    <citation type="journal article" date="2004" name="Nature">
        <title>Genome sequence of the ultrasmall unicellular red alga Cyanidioschyzon merolae 10D.</title>
        <authorList>
            <person name="Matsuzaki M."/>
            <person name="Misumi O."/>
            <person name="Shin-i T."/>
            <person name="Maruyama S."/>
            <person name="Takahara M."/>
            <person name="Miyagishima S."/>
            <person name="Mori T."/>
            <person name="Nishida K."/>
            <person name="Yagisawa F."/>
            <person name="Nishida K."/>
            <person name="Yoshida Y."/>
            <person name="Nishimura Y."/>
            <person name="Nakao S."/>
            <person name="Kobayashi T."/>
            <person name="Momoyama Y."/>
            <person name="Higashiyama T."/>
            <person name="Minoda A."/>
            <person name="Sano M."/>
            <person name="Nomoto H."/>
            <person name="Oishi K."/>
            <person name="Hayashi H."/>
            <person name="Ohta F."/>
            <person name="Nishizaka S."/>
            <person name="Haga S."/>
            <person name="Miura S."/>
            <person name="Morishita T."/>
            <person name="Kabeya Y."/>
            <person name="Terasawa K."/>
            <person name="Suzuki Y."/>
            <person name="Ishii Y."/>
            <person name="Asakawa S."/>
            <person name="Takano H."/>
            <person name="Ohta N."/>
            <person name="Kuroiwa H."/>
            <person name="Tanaka K."/>
            <person name="Shimizu N."/>
            <person name="Sugano S."/>
            <person name="Sato N."/>
            <person name="Nozaki H."/>
            <person name="Ogasawara N."/>
            <person name="Kohara Y."/>
            <person name="Kuroiwa T."/>
        </authorList>
    </citation>
    <scope>NUCLEOTIDE SEQUENCE [LARGE SCALE GENOMIC DNA]</scope>
    <source>
        <strain evidence="3 4">10D</strain>
    </source>
</reference>
<gene>
    <name evidence="3" type="ORF">CYME_CMT170C</name>
</gene>
<evidence type="ECO:0000259" key="2">
    <source>
        <dbReference type="Pfam" id="PF08572"/>
    </source>
</evidence>
<dbReference type="GO" id="GO:0000398">
    <property type="term" value="P:mRNA splicing, via spliceosome"/>
    <property type="evidence" value="ECO:0007669"/>
    <property type="project" value="InterPro"/>
</dbReference>
<dbReference type="GeneID" id="16997647"/>
<dbReference type="Proteomes" id="UP000007014">
    <property type="component" value="Chromosome 20"/>
</dbReference>
<accession>M1VCE4</accession>
<proteinExistence type="predicted"/>
<dbReference type="HOGENOM" id="CLU_521134_0_0_1"/>
<name>M1VCE4_CYAM1</name>
<dbReference type="InterPro" id="IPR027104">
    <property type="entry name" value="Prp3"/>
</dbReference>
<keyword evidence="4" id="KW-1185">Reference proteome</keyword>
<dbReference type="InterPro" id="IPR013881">
    <property type="entry name" value="Pre-mRNA_splic_Prp3_dom"/>
</dbReference>
<dbReference type="EMBL" id="AP006502">
    <property type="protein sequence ID" value="BAM83164.1"/>
    <property type="molecule type" value="Genomic_DNA"/>
</dbReference>
<dbReference type="PANTHER" id="PTHR14212">
    <property type="entry name" value="U4/U6-ASSOCIATED RNA SPLICING FACTOR-RELATED"/>
    <property type="match status" value="1"/>
</dbReference>
<dbReference type="RefSeq" id="XP_005539200.1">
    <property type="nucleotide sequence ID" value="XM_005539143.1"/>
</dbReference>
<evidence type="ECO:0000256" key="1">
    <source>
        <dbReference type="SAM" id="MobiDB-lite"/>
    </source>
</evidence>
<feature type="compositionally biased region" description="Polar residues" evidence="1">
    <location>
        <begin position="86"/>
        <end position="104"/>
    </location>
</feature>
<feature type="domain" description="Pre-mRNA-splicing factor 3" evidence="2">
    <location>
        <begin position="109"/>
        <end position="290"/>
    </location>
</feature>
<dbReference type="Gramene" id="CMT170CT">
    <property type="protein sequence ID" value="CMT170CT"/>
    <property type="gene ID" value="CMT170C"/>
</dbReference>
<organism evidence="3 4">
    <name type="scientific">Cyanidioschyzon merolae (strain NIES-3377 / 10D)</name>
    <name type="common">Unicellular red alga</name>
    <dbReference type="NCBI Taxonomy" id="280699"/>
    <lineage>
        <taxon>Eukaryota</taxon>
        <taxon>Rhodophyta</taxon>
        <taxon>Bangiophyceae</taxon>
        <taxon>Cyanidiales</taxon>
        <taxon>Cyanidiaceae</taxon>
        <taxon>Cyanidioschyzon</taxon>
    </lineage>
</organism>
<dbReference type="GO" id="GO:0046540">
    <property type="term" value="C:U4/U6 x U5 tri-snRNP complex"/>
    <property type="evidence" value="ECO:0007669"/>
    <property type="project" value="InterPro"/>
</dbReference>
<dbReference type="AlphaFoldDB" id="M1VCE4"/>
<dbReference type="PANTHER" id="PTHR14212:SF0">
    <property type="entry name" value="U4_U6 SMALL NUCLEAR RIBONUCLEOPROTEIN PRP3"/>
    <property type="match status" value="1"/>
</dbReference>
<sequence length="523" mass="58844">MRDQQQLAGRPRKRRFSAVNHLDADSGVGSTGTNAAAGSQVSSFLTALAGKRHTADTERSTGNQLAAAGQVASFLTVLAGKRTSADAPSSFSAHGRTTSASQTAVARENPYVSEPLLQALRESGLADKRRQLHEYVPGSWIRWAHHLRLQRQNEIEWEKWLRYGMNVTSLAVSEARAPHYLVAETMLPSRSSHETQLEPWDELLVATSSTACSYAEALKMATLFDPTQEAFRRPFDATSLARFIQAPPYPNCMSIDLTLPEERRRIRRARRLQKRQEMEHLRRAGAAPPPLAHRRAFHGVLAALEARQTRAGAAYGALATDQLRQVAQAMVTERMRQHEARNEANKRSAAERALARKQKLERDRQRGLVTKVYALWTKGMTSPNVRRLLFQLSAAAERIGVNGFILEWRERFFKHWAGGLRFAVFIAIQGGETATRQWDALLERRMSHTEDRLLLDRVWQSTWIRVLAGAAPVTLRGVSSEDSARMLTFEAQVAELYDIARARFLLHVAKDTSTPERNEHDLF</sequence>